<reference evidence="1 2" key="1">
    <citation type="submission" date="2020-06" db="EMBL/GenBank/DDBJ databases">
        <title>Transcriptomic and genomic resources for Thalictrum thalictroides and T. hernandezii: Facilitating candidate gene discovery in an emerging model plant lineage.</title>
        <authorList>
            <person name="Arias T."/>
            <person name="Riano-Pachon D.M."/>
            <person name="Di Stilio V.S."/>
        </authorList>
    </citation>
    <scope>NUCLEOTIDE SEQUENCE [LARGE SCALE GENOMIC DNA]</scope>
    <source>
        <strain evidence="2">cv. WT478/WT964</strain>
        <tissue evidence="1">Leaves</tissue>
    </source>
</reference>
<name>A0A7J6XGJ0_THATH</name>
<organism evidence="1 2">
    <name type="scientific">Thalictrum thalictroides</name>
    <name type="common">Rue-anemone</name>
    <name type="synonym">Anemone thalictroides</name>
    <dbReference type="NCBI Taxonomy" id="46969"/>
    <lineage>
        <taxon>Eukaryota</taxon>
        <taxon>Viridiplantae</taxon>
        <taxon>Streptophyta</taxon>
        <taxon>Embryophyta</taxon>
        <taxon>Tracheophyta</taxon>
        <taxon>Spermatophyta</taxon>
        <taxon>Magnoliopsida</taxon>
        <taxon>Ranunculales</taxon>
        <taxon>Ranunculaceae</taxon>
        <taxon>Thalictroideae</taxon>
        <taxon>Thalictrum</taxon>
    </lineage>
</organism>
<gene>
    <name evidence="1" type="ORF">FRX31_002259</name>
</gene>
<comment type="caution">
    <text evidence="1">The sequence shown here is derived from an EMBL/GenBank/DDBJ whole genome shotgun (WGS) entry which is preliminary data.</text>
</comment>
<evidence type="ECO:0000313" key="2">
    <source>
        <dbReference type="Proteomes" id="UP000554482"/>
    </source>
</evidence>
<proteinExistence type="predicted"/>
<protein>
    <submittedName>
        <fullName evidence="1">Uncharacterized protein</fullName>
    </submittedName>
</protein>
<dbReference type="EMBL" id="JABWDY010000380">
    <property type="protein sequence ID" value="KAF5208155.1"/>
    <property type="molecule type" value="Genomic_DNA"/>
</dbReference>
<keyword evidence="2" id="KW-1185">Reference proteome</keyword>
<dbReference type="Proteomes" id="UP000554482">
    <property type="component" value="Unassembled WGS sequence"/>
</dbReference>
<dbReference type="AlphaFoldDB" id="A0A7J6XGJ0"/>
<evidence type="ECO:0000313" key="1">
    <source>
        <dbReference type="EMBL" id="KAF5208155.1"/>
    </source>
</evidence>
<accession>A0A7J6XGJ0</accession>
<sequence length="75" mass="8284">MGILLHKFHPFENHSSGGISLKRRVNILGRNLDNTWSDCLKDGHQRVSLGMGCISRYMSEQGGVAPSLSADQFIV</sequence>